<evidence type="ECO:0000259" key="2">
    <source>
        <dbReference type="Pfam" id="PF01370"/>
    </source>
</evidence>
<dbReference type="SUPFAM" id="SSF51735">
    <property type="entry name" value="NAD(P)-binding Rossmann-fold domains"/>
    <property type="match status" value="1"/>
</dbReference>
<sequence length="353" mass="39189">MKILVTGGAGFVGSSICLQLKQRYPSFEIVAFDNLKRRGSEMNLADFKEKGIEFVHGDIRNKEDLDAINGYDLLIEASAEASVLAGLDSDPTYIINNNFNGSINCFNSCLKHNAKLIFLSSSRVYPIETIESAKFTEDETRFSFSENQNIPGISHLGISEALALNGARSFYGATKLASELFIEEYASFYGLQASVIRFGVIAGPRQMGKVDQGVVTLWMARHYWKKPLKYIGYGGSGKQVRDMLHIDDLVDLVDLQIQNMNPFLGKVFNAGGGLANSASLLEMSQICEKITGNKIDIASELVNRPADLRIFITDNTKIEAATSWKPTKSVTNIFVDIYQWIQQNEQQLKPLLT</sequence>
<evidence type="ECO:0000313" key="4">
    <source>
        <dbReference type="Proteomes" id="UP000271339"/>
    </source>
</evidence>
<name>A0A3L9Z278_9FLAO</name>
<organism evidence="3 4">
    <name type="scientific">Ulvibacter antarcticus</name>
    <dbReference type="NCBI Taxonomy" id="442714"/>
    <lineage>
        <taxon>Bacteria</taxon>
        <taxon>Pseudomonadati</taxon>
        <taxon>Bacteroidota</taxon>
        <taxon>Flavobacteriia</taxon>
        <taxon>Flavobacteriales</taxon>
        <taxon>Flavobacteriaceae</taxon>
        <taxon>Ulvibacter</taxon>
    </lineage>
</organism>
<feature type="domain" description="NAD-dependent epimerase/dehydratase" evidence="2">
    <location>
        <begin position="3"/>
        <end position="271"/>
    </location>
</feature>
<reference evidence="3 4" key="1">
    <citation type="submission" date="2018-10" db="EMBL/GenBank/DDBJ databases">
        <title>Genomic Encyclopedia of Archaeal and Bacterial Type Strains, Phase II (KMG-II): from individual species to whole genera.</title>
        <authorList>
            <person name="Goeker M."/>
        </authorList>
    </citation>
    <scope>NUCLEOTIDE SEQUENCE [LARGE SCALE GENOMIC DNA]</scope>
    <source>
        <strain evidence="3 4">DSM 23424</strain>
    </source>
</reference>
<dbReference type="Pfam" id="PF01370">
    <property type="entry name" value="Epimerase"/>
    <property type="match status" value="1"/>
</dbReference>
<proteinExistence type="inferred from homology"/>
<dbReference type="AlphaFoldDB" id="A0A3L9Z278"/>
<dbReference type="Gene3D" id="3.40.50.720">
    <property type="entry name" value="NAD(P)-binding Rossmann-like Domain"/>
    <property type="match status" value="1"/>
</dbReference>
<dbReference type="PANTHER" id="PTHR43000">
    <property type="entry name" value="DTDP-D-GLUCOSE 4,6-DEHYDRATASE-RELATED"/>
    <property type="match status" value="1"/>
</dbReference>
<dbReference type="Proteomes" id="UP000271339">
    <property type="component" value="Unassembled WGS sequence"/>
</dbReference>
<accession>A0A3L9Z278</accession>
<dbReference type="EMBL" id="REFC01000011">
    <property type="protein sequence ID" value="RMA66230.1"/>
    <property type="molecule type" value="Genomic_DNA"/>
</dbReference>
<keyword evidence="4" id="KW-1185">Reference proteome</keyword>
<dbReference type="InterPro" id="IPR036291">
    <property type="entry name" value="NAD(P)-bd_dom_sf"/>
</dbReference>
<dbReference type="InterPro" id="IPR001509">
    <property type="entry name" value="Epimerase_deHydtase"/>
</dbReference>
<dbReference type="OrthoDB" id="9810015at2"/>
<comment type="similarity">
    <text evidence="1">Belongs to the NAD(P)-dependent epimerase/dehydratase family.</text>
</comment>
<protein>
    <submittedName>
        <fullName evidence="3">CDP-paratose 2-epimerase</fullName>
    </submittedName>
</protein>
<evidence type="ECO:0000256" key="1">
    <source>
        <dbReference type="ARBA" id="ARBA00007637"/>
    </source>
</evidence>
<dbReference type="RefSeq" id="WP_121906238.1">
    <property type="nucleotide sequence ID" value="NZ_REFC01000011.1"/>
</dbReference>
<comment type="caution">
    <text evidence="3">The sequence shown here is derived from an EMBL/GenBank/DDBJ whole genome shotgun (WGS) entry which is preliminary data.</text>
</comment>
<evidence type="ECO:0000313" key="3">
    <source>
        <dbReference type="EMBL" id="RMA66230.1"/>
    </source>
</evidence>
<gene>
    <name evidence="3" type="ORF">BXY75_0650</name>
</gene>